<gene>
    <name evidence="4" type="ORF">ABID19_005900</name>
</gene>
<keyword evidence="5" id="KW-1185">Reference proteome</keyword>
<dbReference type="InterPro" id="IPR012675">
    <property type="entry name" value="Beta-grasp_dom_sf"/>
</dbReference>
<evidence type="ECO:0000259" key="3">
    <source>
        <dbReference type="PROSITE" id="PS51384"/>
    </source>
</evidence>
<dbReference type="SUPFAM" id="SSF63380">
    <property type="entry name" value="Riboflavin synthase domain-like"/>
    <property type="match status" value="1"/>
</dbReference>
<feature type="domain" description="FAD-binding FR-type" evidence="3">
    <location>
        <begin position="342"/>
        <end position="457"/>
    </location>
</feature>
<dbReference type="InterPro" id="IPR006657">
    <property type="entry name" value="MoPterin_dinucl-bd_dom"/>
</dbReference>
<dbReference type="EMBL" id="JBEPMC010000013">
    <property type="protein sequence ID" value="MET3582838.1"/>
    <property type="molecule type" value="Genomic_DNA"/>
</dbReference>
<dbReference type="InterPro" id="IPR008333">
    <property type="entry name" value="Cbr1-like_FAD-bd_dom"/>
</dbReference>
<proteinExistence type="predicted"/>
<dbReference type="CDD" id="cd02781">
    <property type="entry name" value="MopB_CT_Acetylene-hydratase"/>
    <property type="match status" value="1"/>
</dbReference>
<dbReference type="Pfam" id="PF00970">
    <property type="entry name" value="FAD_binding_6"/>
    <property type="match status" value="1"/>
</dbReference>
<dbReference type="Gene3D" id="2.40.30.10">
    <property type="entry name" value="Translation factors"/>
    <property type="match status" value="1"/>
</dbReference>
<evidence type="ECO:0000256" key="1">
    <source>
        <dbReference type="ARBA" id="ARBA00022723"/>
    </source>
</evidence>
<dbReference type="Gene3D" id="2.40.40.20">
    <property type="match status" value="1"/>
</dbReference>
<dbReference type="SUPFAM" id="SSF54292">
    <property type="entry name" value="2Fe-2S ferredoxin-like"/>
    <property type="match status" value="1"/>
</dbReference>
<dbReference type="Gene3D" id="3.40.50.80">
    <property type="entry name" value="Nucleotide-binding domain of ferredoxin-NADP reductase (FNR) module"/>
    <property type="match status" value="1"/>
</dbReference>
<dbReference type="InterPro" id="IPR017938">
    <property type="entry name" value="Riboflavin_synthase-like_b-brl"/>
</dbReference>
<dbReference type="CDD" id="cd00207">
    <property type="entry name" value="fer2"/>
    <property type="match status" value="1"/>
</dbReference>
<evidence type="ECO:0000259" key="2">
    <source>
        <dbReference type="PROSITE" id="PS51085"/>
    </source>
</evidence>
<dbReference type="Pfam" id="PF01568">
    <property type="entry name" value="Molydop_binding"/>
    <property type="match status" value="1"/>
</dbReference>
<dbReference type="PROSITE" id="PS51384">
    <property type="entry name" value="FAD_FR"/>
    <property type="match status" value="1"/>
</dbReference>
<dbReference type="SUPFAM" id="SSF50692">
    <property type="entry name" value="ADC-like"/>
    <property type="match status" value="1"/>
</dbReference>
<dbReference type="Pfam" id="PF00111">
    <property type="entry name" value="Fer2"/>
    <property type="match status" value="1"/>
</dbReference>
<dbReference type="InterPro" id="IPR037949">
    <property type="entry name" value="MopB_CT_Acetylene-hydratase"/>
</dbReference>
<dbReference type="InterPro" id="IPR017927">
    <property type="entry name" value="FAD-bd_FR_type"/>
</dbReference>
<accession>A0ABV2GX25</accession>
<dbReference type="Pfam" id="PF00384">
    <property type="entry name" value="Molybdopterin"/>
    <property type="match status" value="1"/>
</dbReference>
<evidence type="ECO:0000313" key="5">
    <source>
        <dbReference type="Proteomes" id="UP001549204"/>
    </source>
</evidence>
<name>A0ABV2GX25_9HYPH</name>
<dbReference type="SUPFAM" id="SSF52343">
    <property type="entry name" value="Ferredoxin reductase-like, C-terminal NADP-linked domain"/>
    <property type="match status" value="1"/>
</dbReference>
<dbReference type="CDD" id="cd06184">
    <property type="entry name" value="flavohem_like_fad_nad_binding"/>
    <property type="match status" value="1"/>
</dbReference>
<dbReference type="PROSITE" id="PS51085">
    <property type="entry name" value="2FE2S_FER_2"/>
    <property type="match status" value="1"/>
</dbReference>
<dbReference type="InterPro" id="IPR006656">
    <property type="entry name" value="Mopterin_OxRdtase"/>
</dbReference>
<dbReference type="InterPro" id="IPR050415">
    <property type="entry name" value="MRET"/>
</dbReference>
<dbReference type="InterPro" id="IPR009010">
    <property type="entry name" value="Asp_de-COase-like_dom_sf"/>
</dbReference>
<dbReference type="PANTHER" id="PTHR47354">
    <property type="entry name" value="NADH OXIDOREDUCTASE HCR"/>
    <property type="match status" value="1"/>
</dbReference>
<dbReference type="Gene3D" id="3.40.50.740">
    <property type="match status" value="1"/>
</dbReference>
<dbReference type="Gene3D" id="3.10.20.30">
    <property type="match status" value="1"/>
</dbReference>
<sequence>MAFGTNLSLSQADSRTAEAALKALEFHVHCDLFETPAARNADIFLPVNSPWEHEGLRIGFEISAAAASLIQLRPRMVAPRGQSRSDNDIVFDLASRLGMGDAFFGGSLEAGWNHMLAPLGLTVDELRAAPRGLRWPVDAPERKFALTLADDPEKIRGFDTETRRVELYSERLHRCGQPAIASYVPPAERTGPDNIRRGRKYPLILSSAKNGLYCHSQHRSLASLRKRAPEPIAEISPALSAARGIAEGDGIRISTREGQARFITRVTPGLADDIVVAEFGWWQACPELDRPALAIEGGEGSNFNSLISGDASDPVSGSTPLRSFLCDIEPDPLSQKGQRRWQGYLPFRVSALQADAEGVMRVCLTAVNGEALPDFHPGQHVEIRARIGSAVVSRAYSLIDAARVDQRQTYNITVRLRNVVLEDSTAVFGVMSNHIHTELAVGEIVELKSPSGSFVLPRQSPQPMILMASGIGITPFMSLLESLPDGDPAEIWLHYGNTNSRTHAFSERIAFHEQRLPGLTVVNYYSKPLATDRRGVNHQATGRISATVVADDLIARRARVYMCGSAPMMEDVRTGLVARGLPAFDIFSEAFTSPATAMVDDGKTFRVSFSLSRKQPDTWSPASGPLLSFGEALGVNLPSGCRVGQCESCEVRILSGNVRHLHGSEPDDHTVCLTCQAVPITDIVLDA</sequence>
<dbReference type="InterPro" id="IPR036010">
    <property type="entry name" value="2Fe-2S_ferredoxin-like_sf"/>
</dbReference>
<dbReference type="Proteomes" id="UP001549204">
    <property type="component" value="Unassembled WGS sequence"/>
</dbReference>
<protein>
    <submittedName>
        <fullName evidence="4">Ferredoxin-NADP reductase/ferredoxin</fullName>
    </submittedName>
</protein>
<keyword evidence="1" id="KW-0479">Metal-binding</keyword>
<dbReference type="SUPFAM" id="SSF53706">
    <property type="entry name" value="Formate dehydrogenase/DMSO reductase, domains 1-3"/>
    <property type="match status" value="1"/>
</dbReference>
<dbReference type="InterPro" id="IPR001433">
    <property type="entry name" value="OxRdtase_FAD/NAD-bd"/>
</dbReference>
<dbReference type="InterPro" id="IPR039261">
    <property type="entry name" value="FNR_nucleotide-bd"/>
</dbReference>
<reference evidence="4 5" key="1">
    <citation type="submission" date="2024-06" db="EMBL/GenBank/DDBJ databases">
        <title>Genomic Encyclopedia of Type Strains, Phase IV (KMG-IV): sequencing the most valuable type-strain genomes for metagenomic binning, comparative biology and taxonomic classification.</title>
        <authorList>
            <person name="Goeker M."/>
        </authorList>
    </citation>
    <scope>NUCLEOTIDE SEQUENCE [LARGE SCALE GENOMIC DNA]</scope>
    <source>
        <strain evidence="4 5">DSM 100022</strain>
    </source>
</reference>
<feature type="domain" description="2Fe-2S ferredoxin-type" evidence="2">
    <location>
        <begin position="605"/>
        <end position="687"/>
    </location>
</feature>
<dbReference type="InterPro" id="IPR001041">
    <property type="entry name" value="2Fe-2S_ferredoxin-type"/>
</dbReference>
<dbReference type="Pfam" id="PF00175">
    <property type="entry name" value="NAD_binding_1"/>
    <property type="match status" value="1"/>
</dbReference>
<dbReference type="PANTHER" id="PTHR47354:SF5">
    <property type="entry name" value="PROTEIN RFBI"/>
    <property type="match status" value="1"/>
</dbReference>
<comment type="caution">
    <text evidence="4">The sequence shown here is derived from an EMBL/GenBank/DDBJ whole genome shotgun (WGS) entry which is preliminary data.</text>
</comment>
<evidence type="ECO:0000313" key="4">
    <source>
        <dbReference type="EMBL" id="MET3582838.1"/>
    </source>
</evidence>
<organism evidence="4 5">
    <name type="scientific">Mesorhizobium robiniae</name>
    <dbReference type="NCBI Taxonomy" id="559315"/>
    <lineage>
        <taxon>Bacteria</taxon>
        <taxon>Pseudomonadati</taxon>
        <taxon>Pseudomonadota</taxon>
        <taxon>Alphaproteobacteria</taxon>
        <taxon>Hyphomicrobiales</taxon>
        <taxon>Phyllobacteriaceae</taxon>
        <taxon>Mesorhizobium</taxon>
    </lineage>
</organism>